<keyword evidence="6" id="KW-1185">Reference proteome</keyword>
<feature type="signal peptide" evidence="3">
    <location>
        <begin position="1"/>
        <end position="19"/>
    </location>
</feature>
<evidence type="ECO:0000256" key="2">
    <source>
        <dbReference type="SAM" id="MobiDB-lite"/>
    </source>
</evidence>
<protein>
    <recommendedName>
        <fullName evidence="4">NADP-dependent oxidoreductase domain-containing protein</fullName>
    </recommendedName>
</protein>
<evidence type="ECO:0000313" key="5">
    <source>
        <dbReference type="EMBL" id="OAG43256.1"/>
    </source>
</evidence>
<evidence type="ECO:0000259" key="4">
    <source>
        <dbReference type="Pfam" id="PF00248"/>
    </source>
</evidence>
<dbReference type="RefSeq" id="XP_022515208.1">
    <property type="nucleotide sequence ID" value="XM_022652520.1"/>
</dbReference>
<dbReference type="EMBL" id="LVKK01000011">
    <property type="protein sequence ID" value="OAG43256.1"/>
    <property type="molecule type" value="Genomic_DNA"/>
</dbReference>
<dbReference type="SUPFAM" id="SSF51430">
    <property type="entry name" value="NAD(P)-linked oxidoreductase"/>
    <property type="match status" value="1"/>
</dbReference>
<proteinExistence type="predicted"/>
<dbReference type="AlphaFoldDB" id="A0A177FHS7"/>
<dbReference type="GO" id="GO:0016491">
    <property type="term" value="F:oxidoreductase activity"/>
    <property type="evidence" value="ECO:0007669"/>
    <property type="project" value="UniProtKB-KW"/>
</dbReference>
<name>A0A177FHS7_9EURO</name>
<feature type="chain" id="PRO_5008061163" description="NADP-dependent oxidoreductase domain-containing protein" evidence="3">
    <location>
        <begin position="20"/>
        <end position="136"/>
    </location>
</feature>
<dbReference type="Pfam" id="PF00248">
    <property type="entry name" value="Aldo_ket_red"/>
    <property type="match status" value="1"/>
</dbReference>
<reference evidence="5 6" key="1">
    <citation type="submission" date="2016-03" db="EMBL/GenBank/DDBJ databases">
        <title>Draft genome sequence of the Fonsecaea monophora CBS 269.37.</title>
        <authorList>
            <person name="Bombassaro A."/>
            <person name="Vinicius W.A."/>
            <person name="De Hoog S."/>
            <person name="Sun J."/>
            <person name="Souza E.M."/>
            <person name="Raittz R.T."/>
            <person name="Costa F."/>
            <person name="Leao A.C."/>
            <person name="Tadra-Sfeir M.Z."/>
            <person name="Baura V."/>
            <person name="Balsanelli E."/>
            <person name="Pedrosa F.O."/>
            <person name="Moreno L.F."/>
            <person name="Steffens M.B."/>
            <person name="Xi L."/>
            <person name="Bocca A.L."/>
            <person name="Felipe M.S."/>
            <person name="Teixeira M."/>
            <person name="Telles Filho F.Q."/>
            <person name="Azevedo C.M."/>
            <person name="Gomes R."/>
            <person name="Vicente V.A."/>
        </authorList>
    </citation>
    <scope>NUCLEOTIDE SEQUENCE [LARGE SCALE GENOMIC DNA]</scope>
    <source>
        <strain evidence="5 6">CBS 269.37</strain>
    </source>
</reference>
<dbReference type="OrthoDB" id="48988at2759"/>
<feature type="domain" description="NADP-dependent oxidoreductase" evidence="4">
    <location>
        <begin position="72"/>
        <end position="121"/>
    </location>
</feature>
<dbReference type="InterPro" id="IPR036812">
    <property type="entry name" value="NAD(P)_OxRdtase_dom_sf"/>
</dbReference>
<accession>A0A177FHS7</accession>
<evidence type="ECO:0000256" key="3">
    <source>
        <dbReference type="SAM" id="SignalP"/>
    </source>
</evidence>
<sequence>MSTGPALKILLGLANVGRGCPAGSQPSDTTRPEQVNEYLDAFYAHGGRELDTARDHSPHGADTSEARLGHRRSRRAQEILESLDSSIEALKQPKVNVGYLHVPDRATPFEETAKALNEACKAKACRISQPTRWKDS</sequence>
<feature type="compositionally biased region" description="Basic and acidic residues" evidence="2">
    <location>
        <begin position="48"/>
        <end position="68"/>
    </location>
</feature>
<dbReference type="Gene3D" id="3.20.20.100">
    <property type="entry name" value="NADP-dependent oxidoreductase domain"/>
    <property type="match status" value="1"/>
</dbReference>
<comment type="caution">
    <text evidence="5">The sequence shown here is derived from an EMBL/GenBank/DDBJ whole genome shotgun (WGS) entry which is preliminary data.</text>
</comment>
<evidence type="ECO:0000313" key="6">
    <source>
        <dbReference type="Proteomes" id="UP000077002"/>
    </source>
</evidence>
<keyword evidence="1" id="KW-0560">Oxidoreductase</keyword>
<dbReference type="Proteomes" id="UP000077002">
    <property type="component" value="Unassembled WGS sequence"/>
</dbReference>
<dbReference type="InterPro" id="IPR023210">
    <property type="entry name" value="NADP_OxRdtase_dom"/>
</dbReference>
<dbReference type="GeneID" id="34597716"/>
<evidence type="ECO:0000256" key="1">
    <source>
        <dbReference type="ARBA" id="ARBA00023002"/>
    </source>
</evidence>
<organism evidence="5 6">
    <name type="scientific">Fonsecaea monophora</name>
    <dbReference type="NCBI Taxonomy" id="254056"/>
    <lineage>
        <taxon>Eukaryota</taxon>
        <taxon>Fungi</taxon>
        <taxon>Dikarya</taxon>
        <taxon>Ascomycota</taxon>
        <taxon>Pezizomycotina</taxon>
        <taxon>Eurotiomycetes</taxon>
        <taxon>Chaetothyriomycetidae</taxon>
        <taxon>Chaetothyriales</taxon>
        <taxon>Herpotrichiellaceae</taxon>
        <taxon>Fonsecaea</taxon>
    </lineage>
</organism>
<keyword evidence="3" id="KW-0732">Signal</keyword>
<feature type="region of interest" description="Disordered" evidence="2">
    <location>
        <begin position="48"/>
        <end position="73"/>
    </location>
</feature>
<gene>
    <name evidence="5" type="ORF">AYO21_02542</name>
</gene>